<evidence type="ECO:0000259" key="2">
    <source>
        <dbReference type="Pfam" id="PF24880"/>
    </source>
</evidence>
<dbReference type="Pfam" id="PF24880">
    <property type="entry name" value="DUF7738"/>
    <property type="match status" value="1"/>
</dbReference>
<dbReference type="Pfam" id="PF14423">
    <property type="entry name" value="Imm5"/>
    <property type="match status" value="1"/>
</dbReference>
<keyword evidence="4" id="KW-1185">Reference proteome</keyword>
<feature type="domain" description="Immunity protein Imm5" evidence="1">
    <location>
        <begin position="111"/>
        <end position="283"/>
    </location>
</feature>
<gene>
    <name evidence="3" type="ORF">AA415_00114</name>
</gene>
<comment type="caution">
    <text evidence="3">The sequence shown here is derived from an EMBL/GenBank/DDBJ whole genome shotgun (WGS) entry which is preliminary data.</text>
</comment>
<dbReference type="InterPro" id="IPR056640">
    <property type="entry name" value="DUF7738"/>
</dbReference>
<dbReference type="InterPro" id="IPR025675">
    <property type="entry name" value="Imm5"/>
</dbReference>
<dbReference type="EMBL" id="LRGC01000001">
    <property type="protein sequence ID" value="KWR57580.1"/>
    <property type="molecule type" value="Genomic_DNA"/>
</dbReference>
<sequence>MGNVYKQKGSIVLYKEERNGTDYIRIEYANSPTVALLLAYDEGIETTGSGWAYMEAASFKPVDFHKRYSPYAFIDYNKVYSLHFLQQQNFIPSIEPEKTIETLDFPRNLITEGLMEITLSAQGHLSRPSRHKILRSLRSLRMVGRIGILCAFKVLPTWRKWSGNSYEIIELLRKAEYYLWGKTNEKDVIEAADRISALVQGYDYGTNSVPFMAGMSAVRAAYAVTASSLSEEVFENDGQTAPNKWDAAFWASLSYNKRTADIEEIDPELNRKFWTWYLTDCIPFVYESEKHPRYYTDNRISIPIPANCNAILYDGINRFNSALDSYVHAPTNRKEILRMQPYATDEKLVRTVAGFLQGYCCIPSNAQELENYCMIGHFYYDIIRFWYCVALLALSSDSAALDCLTRLARTLMEQGPGDLHVLYRILLLLPEQSSLNGLRQELSDYYKNTIPTLIAAQWLAEAEIPYPDDFEWNLSFHFTSNGEMFPTSNNQEEKKAWYILRVDMFGPRTLFNDYTRFTSYQIYLRNGDHSIHGSWNEKDGFLIRDGESLMENELHTPTLLVLLMHRLAEYGIRFSKVPARLYTSKGISRKSVESWIKNVMKAYEDDKMQETRDNALDILKYEGDIEDTVVELRKKWGDVVSVLKDKRFDKIVNQYSCFSHEIGISALGQELTACGYALYNLDEDDIYLLELIPQAEMGAFEKKCHKYGQYCKLLKQPHRDFGIQARHIAPRKQMPRMQMVWPNDNICYITRGFAGYFAYGEWKQESKTEWQGTFIVDLRVVPLQPVKFKTKKIHSFIYSKELDFYAALYSTSLGEMPVAGKNPLEAEKWPRVCDLSVYDKYEFQWCGHYLCLGDVHSAIVHTMTEQGVKYVSRIILPEGLIYAPSFGIDGKGTLYIVMGEYSQSKIIRYDDNGKYITMPFSMSGYETFYTGSSPVPNTTRLLLLHEYTVSNNSGIWLEPGLLDLDMATQRCRIAPLHHIGDGLFRLRIFYEDWILIEGDHYTNGNRSDYARLWNWSTDEVLRIRPGVFGSESFKALHALPDGTIVVNTHQHTDDILSLPEDLWNFLRMASRPKKLGYWLNYPNPYPNIDYLLPPVSEDVSLMLAPPYVKTQITGQQPVEKITPKECSTLSVTDGVEITEGILKINGQKISLPLSYTTMVNIFGREKVVFTHRNMQDDNGKMVQYDKRSFLIWDKAGVTAIRNEENVYNISVIYLWVAENKKSISSLPAPTGLFDCKITVDGTLWSKKADMTTRSGEMEIVASASGGYMEITFARTRDQKITWQNYRKIMVENFQYALIKRDCIKQLEKNIRIGKPTKNLTENVHLLEEMSETFLVCMIQALHAGYAMGRGERYLKSNMLLPLTEAAIKCIEHGTIKSSDMLSVYSGCVLLNCEKMTMKRLSEIMMKNGVRDFVFDTLIRYRIPDWEVTEYTVFPEVKKWITSQTKSRNMTEARAALQKISCISENILITDALITSTF</sequence>
<protein>
    <submittedName>
        <fullName evidence="3">Imm5 family immunity protein</fullName>
    </submittedName>
</protein>
<reference evidence="3 4" key="1">
    <citation type="journal article" date="2016" name="BMC Genomics">
        <title>Type VI secretion systems of human gut Bacteroidales segregate into three genetic architectures, two of which are contained on mobile genetic elements.</title>
        <authorList>
            <person name="Coyne M.J."/>
            <person name="Roelofs K.G."/>
            <person name="Comstock L.E."/>
        </authorList>
    </citation>
    <scope>NUCLEOTIDE SEQUENCE [LARGE SCALE GENOMIC DNA]</scope>
    <source>
        <strain evidence="3 4">CL09T03C01</strain>
    </source>
</reference>
<evidence type="ECO:0000259" key="1">
    <source>
        <dbReference type="Pfam" id="PF14423"/>
    </source>
</evidence>
<dbReference type="PATRIC" id="fig|46506.5.peg.124"/>
<organism evidence="3 4">
    <name type="scientific">Bacteroides stercoris</name>
    <dbReference type="NCBI Taxonomy" id="46506"/>
    <lineage>
        <taxon>Bacteria</taxon>
        <taxon>Pseudomonadati</taxon>
        <taxon>Bacteroidota</taxon>
        <taxon>Bacteroidia</taxon>
        <taxon>Bacteroidales</taxon>
        <taxon>Bacteroidaceae</taxon>
        <taxon>Bacteroides</taxon>
    </lineage>
</organism>
<dbReference type="STRING" id="46506.AA415_00114"/>
<proteinExistence type="predicted"/>
<dbReference type="RefSeq" id="WP_060384965.1">
    <property type="nucleotide sequence ID" value="NZ_LRGC01000001.1"/>
</dbReference>
<evidence type="ECO:0000313" key="4">
    <source>
        <dbReference type="Proteomes" id="UP000056419"/>
    </source>
</evidence>
<accession>A0A108TCR3</accession>
<feature type="domain" description="DUF7738" evidence="2">
    <location>
        <begin position="1135"/>
        <end position="1250"/>
    </location>
</feature>
<dbReference type="Proteomes" id="UP000056419">
    <property type="component" value="Unassembled WGS sequence"/>
</dbReference>
<name>A0A108TCR3_BACSE</name>
<evidence type="ECO:0000313" key="3">
    <source>
        <dbReference type="EMBL" id="KWR57580.1"/>
    </source>
</evidence>